<dbReference type="AlphaFoldDB" id="A0A6A4I889"/>
<evidence type="ECO:0000313" key="3">
    <source>
        <dbReference type="EMBL" id="KAE9405277.1"/>
    </source>
</evidence>
<dbReference type="EMBL" id="ML769410">
    <property type="protein sequence ID" value="KAE9405277.1"/>
    <property type="molecule type" value="Genomic_DNA"/>
</dbReference>
<evidence type="ECO:0000256" key="1">
    <source>
        <dbReference type="ARBA" id="ARBA00011891"/>
    </source>
</evidence>
<dbReference type="EC" id="3.5.1.23" evidence="1"/>
<dbReference type="PANTHER" id="PTHR28583:SF1">
    <property type="entry name" value="ACID CERAMIDASE"/>
    <property type="match status" value="1"/>
</dbReference>
<reference evidence="3" key="1">
    <citation type="journal article" date="2019" name="Environ. Microbiol.">
        <title>Fungal ecological strategies reflected in gene transcription - a case study of two litter decomposers.</title>
        <authorList>
            <person name="Barbi F."/>
            <person name="Kohler A."/>
            <person name="Barry K."/>
            <person name="Baskaran P."/>
            <person name="Daum C."/>
            <person name="Fauchery L."/>
            <person name="Ihrmark K."/>
            <person name="Kuo A."/>
            <person name="LaButti K."/>
            <person name="Lipzen A."/>
            <person name="Morin E."/>
            <person name="Grigoriev I.V."/>
            <person name="Henrissat B."/>
            <person name="Lindahl B."/>
            <person name="Martin F."/>
        </authorList>
    </citation>
    <scope>NUCLEOTIDE SEQUENCE</scope>
    <source>
        <strain evidence="3">JB14</strain>
    </source>
</reference>
<dbReference type="Proteomes" id="UP000799118">
    <property type="component" value="Unassembled WGS sequence"/>
</dbReference>
<organism evidence="3 4">
    <name type="scientific">Gymnopus androsaceus JB14</name>
    <dbReference type="NCBI Taxonomy" id="1447944"/>
    <lineage>
        <taxon>Eukaryota</taxon>
        <taxon>Fungi</taxon>
        <taxon>Dikarya</taxon>
        <taxon>Basidiomycota</taxon>
        <taxon>Agaricomycotina</taxon>
        <taxon>Agaricomycetes</taxon>
        <taxon>Agaricomycetidae</taxon>
        <taxon>Agaricales</taxon>
        <taxon>Marasmiineae</taxon>
        <taxon>Omphalotaceae</taxon>
        <taxon>Gymnopus</taxon>
    </lineage>
</organism>
<dbReference type="OrthoDB" id="5273684at2759"/>
<dbReference type="Pfam" id="PF15508">
    <property type="entry name" value="NAAA-beta"/>
    <property type="match status" value="1"/>
</dbReference>
<dbReference type="InterPro" id="IPR029130">
    <property type="entry name" value="Acid_ceramidase_N"/>
</dbReference>
<dbReference type="GO" id="GO:0017040">
    <property type="term" value="F:N-acylsphingosine amidohydrolase activity"/>
    <property type="evidence" value="ECO:0007669"/>
    <property type="project" value="UniProtKB-EC"/>
</dbReference>
<name>A0A6A4I889_9AGAR</name>
<keyword evidence="4" id="KW-1185">Reference proteome</keyword>
<accession>A0A6A4I889</accession>
<protein>
    <recommendedName>
        <fullName evidence="1">ceramidase</fullName>
        <ecNumber evidence="1">3.5.1.23</ecNumber>
    </recommendedName>
</protein>
<evidence type="ECO:0000313" key="4">
    <source>
        <dbReference type="Proteomes" id="UP000799118"/>
    </source>
</evidence>
<gene>
    <name evidence="3" type="ORF">BT96DRAFT_963931</name>
</gene>
<sequence>MSPQTRSKTTATSSSVFRLRSSAEPPVYRVDLSLPPGQRYTQICTDLKPELACLRTLGDEIIYLITPFPKLLNFFAPRILRRLLSREQHKEIIGISKASGIPIHVLVAFNTLLDLFCACTSGGVRFTFRTLDWEMDPLRRLTICVEYVREGRVIARALTYAGHVGVLTGVRTGLSISLELPLPYYWHLFSVIRGRRPSITSRLRDILLSSQLVPSLEDLAATTVMVVEKDFKTLTKRVSDEFLVATNHDVEMEHWSDDNWKEADALREMFVESSGRMQCVMRLWGSRSGEAPRVEDVVQEVEAEPMYSDELTHYSCVMDPSVEGGGILWAKVYE</sequence>
<evidence type="ECO:0000259" key="2">
    <source>
        <dbReference type="Pfam" id="PF15508"/>
    </source>
</evidence>
<dbReference type="PANTHER" id="PTHR28583">
    <property type="entry name" value="ACID AMIDASE"/>
    <property type="match status" value="1"/>
</dbReference>
<proteinExistence type="predicted"/>
<feature type="domain" description="Acid ceramidase N-terminal" evidence="2">
    <location>
        <begin position="24"/>
        <end position="82"/>
    </location>
</feature>